<keyword evidence="1" id="KW-0472">Membrane</keyword>
<evidence type="ECO:0000256" key="1">
    <source>
        <dbReference type="SAM" id="Phobius"/>
    </source>
</evidence>
<name>A0A6J4QTA2_9ACTN</name>
<sequence length="94" mass="9650">MAESAGRYCPLCGAAVGLVDRACRRCGERLGVPLPGEGRIPTEDATMAPLRRKRRWLGYRSSVGFGAAGIVVAIMVMSAGCAIIGGVVGISLSG</sequence>
<gene>
    <name evidence="2" type="ORF">AVDCRST_MAG14-1172</name>
</gene>
<protein>
    <submittedName>
        <fullName evidence="2">Uncharacterized protein</fullName>
    </submittedName>
</protein>
<dbReference type="EMBL" id="CADCVG010000049">
    <property type="protein sequence ID" value="CAA9452930.1"/>
    <property type="molecule type" value="Genomic_DNA"/>
</dbReference>
<reference evidence="2" key="1">
    <citation type="submission" date="2020-02" db="EMBL/GenBank/DDBJ databases">
        <authorList>
            <person name="Meier V. D."/>
        </authorList>
    </citation>
    <scope>NUCLEOTIDE SEQUENCE</scope>
    <source>
        <strain evidence="2">AVDCRST_MAG14</strain>
    </source>
</reference>
<keyword evidence="1" id="KW-0812">Transmembrane</keyword>
<keyword evidence="1" id="KW-1133">Transmembrane helix</keyword>
<proteinExistence type="predicted"/>
<organism evidence="2">
    <name type="scientific">uncultured Rubrobacteraceae bacterium</name>
    <dbReference type="NCBI Taxonomy" id="349277"/>
    <lineage>
        <taxon>Bacteria</taxon>
        <taxon>Bacillati</taxon>
        <taxon>Actinomycetota</taxon>
        <taxon>Rubrobacteria</taxon>
        <taxon>Rubrobacterales</taxon>
        <taxon>Rubrobacteraceae</taxon>
        <taxon>environmental samples</taxon>
    </lineage>
</organism>
<accession>A0A6J4QTA2</accession>
<feature type="transmembrane region" description="Helical" evidence="1">
    <location>
        <begin position="63"/>
        <end position="92"/>
    </location>
</feature>
<dbReference type="AlphaFoldDB" id="A0A6J4QTA2"/>
<evidence type="ECO:0000313" key="2">
    <source>
        <dbReference type="EMBL" id="CAA9452930.1"/>
    </source>
</evidence>